<keyword evidence="2" id="KW-1185">Reference proteome</keyword>
<evidence type="ECO:0000313" key="1">
    <source>
        <dbReference type="EMBL" id="SEH05048.1"/>
    </source>
</evidence>
<organism evidence="1 2">
    <name type="scientific">Candidatus Venteria ishoeyi</name>
    <dbReference type="NCBI Taxonomy" id="1899563"/>
    <lineage>
        <taxon>Bacteria</taxon>
        <taxon>Pseudomonadati</taxon>
        <taxon>Pseudomonadota</taxon>
        <taxon>Gammaproteobacteria</taxon>
        <taxon>Thiotrichales</taxon>
        <taxon>Thiotrichaceae</taxon>
        <taxon>Venteria</taxon>
    </lineage>
</organism>
<proteinExistence type="predicted"/>
<dbReference type="EMBL" id="FMSV02000148">
    <property type="protein sequence ID" value="SEH05048.1"/>
    <property type="molecule type" value="Genomic_DNA"/>
</dbReference>
<name>A0A1H6F4F6_9GAMM</name>
<evidence type="ECO:0000313" key="2">
    <source>
        <dbReference type="Proteomes" id="UP000236724"/>
    </source>
</evidence>
<protein>
    <submittedName>
        <fullName evidence="1">Uncharacterized protein</fullName>
    </submittedName>
</protein>
<dbReference type="Proteomes" id="UP000236724">
    <property type="component" value="Unassembled WGS sequence"/>
</dbReference>
<reference evidence="1 2" key="1">
    <citation type="submission" date="2016-10" db="EMBL/GenBank/DDBJ databases">
        <authorList>
            <person name="de Groot N.N."/>
        </authorList>
    </citation>
    <scope>NUCLEOTIDE SEQUENCE [LARGE SCALE GENOMIC DNA]</scope>
    <source>
        <strain evidence="1">MBHS1</strain>
    </source>
</reference>
<dbReference type="AlphaFoldDB" id="A0A1H6F4F6"/>
<gene>
    <name evidence="1" type="ORF">MBHS_00901</name>
</gene>
<sequence>MKKEYETLHKTNRNIVFTCSKVHTGVDVDLPVWNTIKDLKTRDTYEHTITKSELYQGKKVVYLAPFDKCDRVEDYKVAWAWFEKILTNPE</sequence>
<accession>A0A1H6F4F6</accession>